<dbReference type="RefSeq" id="WP_272461226.1">
    <property type="nucleotide sequence ID" value="NZ_JAPFQL010000014.1"/>
</dbReference>
<keyword evidence="2" id="KW-0378">Hydrolase</keyword>
<dbReference type="PRINTS" id="PR00412">
    <property type="entry name" value="EPOXHYDRLASE"/>
</dbReference>
<dbReference type="PANTHER" id="PTHR46438">
    <property type="entry name" value="ALPHA/BETA-HYDROLASES SUPERFAMILY PROTEIN"/>
    <property type="match status" value="1"/>
</dbReference>
<dbReference type="SUPFAM" id="SSF53474">
    <property type="entry name" value="alpha/beta-Hydrolases"/>
    <property type="match status" value="1"/>
</dbReference>
<dbReference type="InterPro" id="IPR029058">
    <property type="entry name" value="AB_hydrolase_fold"/>
</dbReference>
<dbReference type="PRINTS" id="PR00111">
    <property type="entry name" value="ABHYDROLASE"/>
</dbReference>
<evidence type="ECO:0000313" key="3">
    <source>
        <dbReference type="Proteomes" id="UP001150259"/>
    </source>
</evidence>
<gene>
    <name evidence="2" type="ORF">OO014_05225</name>
</gene>
<feature type="domain" description="AB hydrolase-1" evidence="1">
    <location>
        <begin position="48"/>
        <end position="296"/>
    </location>
</feature>
<dbReference type="InterPro" id="IPR000073">
    <property type="entry name" value="AB_hydrolase_1"/>
</dbReference>
<proteinExistence type="predicted"/>
<evidence type="ECO:0000313" key="2">
    <source>
        <dbReference type="EMBL" id="MDC5696649.1"/>
    </source>
</evidence>
<dbReference type="GO" id="GO:0016787">
    <property type="term" value="F:hydrolase activity"/>
    <property type="evidence" value="ECO:0007669"/>
    <property type="project" value="UniProtKB-KW"/>
</dbReference>
<dbReference type="InterPro" id="IPR000639">
    <property type="entry name" value="Epox_hydrolase-like"/>
</dbReference>
<dbReference type="Proteomes" id="UP001150259">
    <property type="component" value="Unassembled WGS sequence"/>
</dbReference>
<reference evidence="2 3" key="1">
    <citation type="submission" date="2022-11" db="EMBL/GenBank/DDBJ databases">
        <title>Anaerobic phenanthrene biodegradation by a DNRA strain PheN6.</title>
        <authorList>
            <person name="Zhang Z."/>
        </authorList>
    </citation>
    <scope>NUCLEOTIDE SEQUENCE [LARGE SCALE GENOMIC DNA]</scope>
    <source>
        <strain evidence="2 3">PheN6</strain>
    </source>
</reference>
<keyword evidence="3" id="KW-1185">Reference proteome</keyword>
<name>A0ABT5GEL1_9MICO</name>
<evidence type="ECO:0000259" key="1">
    <source>
        <dbReference type="Pfam" id="PF00561"/>
    </source>
</evidence>
<protein>
    <submittedName>
        <fullName evidence="2">Alpha/beta hydrolase</fullName>
    </submittedName>
</protein>
<dbReference type="Pfam" id="PF00561">
    <property type="entry name" value="Abhydrolase_1"/>
    <property type="match status" value="1"/>
</dbReference>
<dbReference type="EMBL" id="JAPFQL010000014">
    <property type="protein sequence ID" value="MDC5696649.1"/>
    <property type="molecule type" value="Genomic_DNA"/>
</dbReference>
<dbReference type="Gene3D" id="3.40.50.1820">
    <property type="entry name" value="alpha/beta hydrolase"/>
    <property type="match status" value="1"/>
</dbReference>
<comment type="caution">
    <text evidence="2">The sequence shown here is derived from an EMBL/GenBank/DDBJ whole genome shotgun (WGS) entry which is preliminary data.</text>
</comment>
<organism evidence="2 3">
    <name type="scientific">Intrasporangium calvum</name>
    <dbReference type="NCBI Taxonomy" id="53358"/>
    <lineage>
        <taxon>Bacteria</taxon>
        <taxon>Bacillati</taxon>
        <taxon>Actinomycetota</taxon>
        <taxon>Actinomycetes</taxon>
        <taxon>Micrococcales</taxon>
        <taxon>Intrasporangiaceae</taxon>
        <taxon>Intrasporangium</taxon>
    </lineage>
</organism>
<sequence>MTALHAEAPTGLAEPWGGASRVVDLGGPVHWVDFAAPDAAGPAPAGAPLVLVHGLGGSHLNWVQVAPALAEGRRVVALDLPGFGLTPAAGRDTGVRANAALLGRFIDEVVGEPAVLVGNSMGGMVSLLLAHSQPERVVGLVLVDPSVPTGLSTLDRMVAVQFGLYATPVVGEQFLARMRQRYSTRQRVAGTIRLCFADAARADAAVLEAGAALLAYRDSLPRAEAEFLRAARSLLTVLRRGRSYADLIRAVTAPVLLIHGEEDRLVAVAAARRLAAANPHWQTEWLAGVGHTPQLEVPERFVAIVEPWLAALPR</sequence>
<accession>A0ABT5GEL1</accession>